<feature type="transmembrane region" description="Helical" evidence="1">
    <location>
        <begin position="12"/>
        <end position="35"/>
    </location>
</feature>
<feature type="non-terminal residue" evidence="2">
    <location>
        <position position="1"/>
    </location>
</feature>
<sequence length="100" mass="10920">SESPRPLSSTTTLTLSLAGSFVIAAFSAGVTYGVVTRLSQDVLELRANQHAQGKSLHATELRQERMDGVVTSIRSDLSEMKSLLLRLNEEPRPAAFRPRP</sequence>
<proteinExistence type="predicted"/>
<evidence type="ECO:0000256" key="1">
    <source>
        <dbReference type="SAM" id="Phobius"/>
    </source>
</evidence>
<keyword evidence="1" id="KW-0472">Membrane</keyword>
<dbReference type="AlphaFoldDB" id="A0A7Y4IDQ6"/>
<evidence type="ECO:0000313" key="3">
    <source>
        <dbReference type="Proteomes" id="UP000533080"/>
    </source>
</evidence>
<accession>A0A7Y4IDQ6</accession>
<name>A0A7Y4IDQ6_MYXXA</name>
<protein>
    <submittedName>
        <fullName evidence="2">Uncharacterized protein</fullName>
    </submittedName>
</protein>
<reference evidence="2 3" key="1">
    <citation type="submission" date="2020-05" db="EMBL/GenBank/DDBJ databases">
        <authorList>
            <person name="Whitworth D."/>
        </authorList>
    </citation>
    <scope>NUCLEOTIDE SEQUENCE [LARGE SCALE GENOMIC DNA]</scope>
    <source>
        <strain evidence="2 3">AM005</strain>
    </source>
</reference>
<keyword evidence="1" id="KW-0812">Transmembrane</keyword>
<organism evidence="2 3">
    <name type="scientific">Myxococcus xanthus</name>
    <dbReference type="NCBI Taxonomy" id="34"/>
    <lineage>
        <taxon>Bacteria</taxon>
        <taxon>Pseudomonadati</taxon>
        <taxon>Myxococcota</taxon>
        <taxon>Myxococcia</taxon>
        <taxon>Myxococcales</taxon>
        <taxon>Cystobacterineae</taxon>
        <taxon>Myxococcaceae</taxon>
        <taxon>Myxococcus</taxon>
    </lineage>
</organism>
<dbReference type="Proteomes" id="UP000533080">
    <property type="component" value="Unassembled WGS sequence"/>
</dbReference>
<dbReference type="EMBL" id="JABFNT010000005">
    <property type="protein sequence ID" value="NOJ77196.1"/>
    <property type="molecule type" value="Genomic_DNA"/>
</dbReference>
<gene>
    <name evidence="2" type="ORF">HNV28_02285</name>
</gene>
<dbReference type="RefSeq" id="WP_216615344.1">
    <property type="nucleotide sequence ID" value="NZ_JABFNT010000005.1"/>
</dbReference>
<evidence type="ECO:0000313" key="2">
    <source>
        <dbReference type="EMBL" id="NOJ77196.1"/>
    </source>
</evidence>
<keyword evidence="1" id="KW-1133">Transmembrane helix</keyword>
<comment type="caution">
    <text evidence="2">The sequence shown here is derived from an EMBL/GenBank/DDBJ whole genome shotgun (WGS) entry which is preliminary data.</text>
</comment>